<keyword evidence="1 2" id="KW-0732">Signal</keyword>
<protein>
    <submittedName>
        <fullName evidence="4">DUF1471 domain-containing protein</fullName>
    </submittedName>
</protein>
<dbReference type="InterPro" id="IPR010854">
    <property type="entry name" value="YdgH/BhsA/McbA-like_dom"/>
</dbReference>
<name>A0ABX0QPY5_9GAMM</name>
<evidence type="ECO:0000256" key="2">
    <source>
        <dbReference type="SAM" id="SignalP"/>
    </source>
</evidence>
<accession>A0ABX0QPY5</accession>
<dbReference type="EMBL" id="VWXD01000001">
    <property type="protein sequence ID" value="NIE99021.1"/>
    <property type="molecule type" value="Genomic_DNA"/>
</dbReference>
<dbReference type="RefSeq" id="WP_167134911.1">
    <property type="nucleotide sequence ID" value="NZ_VWXD01000001.1"/>
</dbReference>
<proteinExistence type="predicted"/>
<feature type="domain" description="YdgH/BhsA/McbA-like" evidence="3">
    <location>
        <begin position="33"/>
        <end position="80"/>
    </location>
</feature>
<evidence type="ECO:0000313" key="5">
    <source>
        <dbReference type="Proteomes" id="UP000780690"/>
    </source>
</evidence>
<evidence type="ECO:0000313" key="4">
    <source>
        <dbReference type="EMBL" id="NIE99021.1"/>
    </source>
</evidence>
<comment type="caution">
    <text evidence="4">The sequence shown here is derived from an EMBL/GenBank/DDBJ whole genome shotgun (WGS) entry which is preliminary data.</text>
</comment>
<reference evidence="4 5" key="1">
    <citation type="journal article" date="2019" name="bioRxiv">
        <title>Bacteria contribute to plant secondary compound degradation in a generalist herbivore system.</title>
        <authorList>
            <person name="Francoeur C.B."/>
            <person name="Khadempour L."/>
            <person name="Moreira-Soto R.D."/>
            <person name="Gotting K."/>
            <person name="Book A.J."/>
            <person name="Pinto-Tomas A.A."/>
            <person name="Keefover-Ring K."/>
            <person name="Currie C.R."/>
        </authorList>
    </citation>
    <scope>NUCLEOTIDE SEQUENCE [LARGE SCALE GENOMIC DNA]</scope>
    <source>
        <strain evidence="4 5">Acro-805</strain>
    </source>
</reference>
<dbReference type="Proteomes" id="UP000780690">
    <property type="component" value="Unassembled WGS sequence"/>
</dbReference>
<dbReference type="Pfam" id="PF07338">
    <property type="entry name" value="YdgH_BhsA-like"/>
    <property type="match status" value="1"/>
</dbReference>
<evidence type="ECO:0000256" key="1">
    <source>
        <dbReference type="ARBA" id="ARBA00022729"/>
    </source>
</evidence>
<dbReference type="Gene3D" id="3.30.1660.10">
    <property type="entry name" value="Flavin-binding protein dodecin"/>
    <property type="match status" value="1"/>
</dbReference>
<evidence type="ECO:0000259" key="3">
    <source>
        <dbReference type="Pfam" id="PF07338"/>
    </source>
</evidence>
<keyword evidence="5" id="KW-1185">Reference proteome</keyword>
<dbReference type="SUPFAM" id="SSF159871">
    <property type="entry name" value="YdgH-like"/>
    <property type="match status" value="1"/>
</dbReference>
<organism evidence="4 5">
    <name type="scientific">Candidatus Pantoea formicae</name>
    <dbReference type="NCBI Taxonomy" id="2608355"/>
    <lineage>
        <taxon>Bacteria</taxon>
        <taxon>Pseudomonadati</taxon>
        <taxon>Pseudomonadota</taxon>
        <taxon>Gammaproteobacteria</taxon>
        <taxon>Enterobacterales</taxon>
        <taxon>Erwiniaceae</taxon>
        <taxon>Pantoea</taxon>
    </lineage>
</organism>
<gene>
    <name evidence="4" type="ORF">F3J38_02870</name>
</gene>
<feature type="chain" id="PRO_5045892815" evidence="2">
    <location>
        <begin position="23"/>
        <end position="83"/>
    </location>
</feature>
<dbReference type="InterPro" id="IPR025543">
    <property type="entry name" value="Dodecin-like"/>
</dbReference>
<sequence>MKKSIFSAAMLFSLVISAPLMAAASSVNPGTVIGHVSVIGAGTLDQAEQMLNNKARAMGGDAIHITSMGGKNKLFATAEVLKN</sequence>
<dbReference type="InterPro" id="IPR036275">
    <property type="entry name" value="YdgH-like_sf"/>
</dbReference>
<feature type="signal peptide" evidence="2">
    <location>
        <begin position="1"/>
        <end position="22"/>
    </location>
</feature>